<proteinExistence type="inferred from homology"/>
<evidence type="ECO:0000313" key="2">
    <source>
        <dbReference type="EMBL" id="KAF2247612.1"/>
    </source>
</evidence>
<organism evidence="2 3">
    <name type="scientific">Trematosphaeria pertusa</name>
    <dbReference type="NCBI Taxonomy" id="390896"/>
    <lineage>
        <taxon>Eukaryota</taxon>
        <taxon>Fungi</taxon>
        <taxon>Dikarya</taxon>
        <taxon>Ascomycota</taxon>
        <taxon>Pezizomycotina</taxon>
        <taxon>Dothideomycetes</taxon>
        <taxon>Pleosporomycetidae</taxon>
        <taxon>Pleosporales</taxon>
        <taxon>Massarineae</taxon>
        <taxon>Trematosphaeriaceae</taxon>
        <taxon>Trematosphaeria</taxon>
    </lineage>
</organism>
<dbReference type="AlphaFoldDB" id="A0A6A6ICI5"/>
<dbReference type="GO" id="GO:0004061">
    <property type="term" value="F:arylformamidase activity"/>
    <property type="evidence" value="ECO:0007669"/>
    <property type="project" value="InterPro"/>
</dbReference>
<dbReference type="EMBL" id="ML987197">
    <property type="protein sequence ID" value="KAF2247612.1"/>
    <property type="molecule type" value="Genomic_DNA"/>
</dbReference>
<sequence>MTTQPVPRFEDLPLREGDPPFSAWGLWENSQLGALNYLTDENVLKAAKEIQTGQRVGLNPALLGRAGFEKKMVNKAPRIVNDDVITFNTQGSAQWDSFRHFGYQQEKKFYNGVTQADIHSANDTTINGIDAWAERGIAGRGVLVDYFSWAQEKGIQYDTTQRHPISLDHVKTILEEKSVQIRAGDILFLRTGFVQGYSKLEARAREEYKSGHSWPGLAQSKDTLKWLWEQQFAAVAADNPAFEVFPPVEPDFLCHPVLLSGWGTPIGELFDLEGLSKICKRLGRWTFFLSSAPLNYRGVVASPPNIIAFF</sequence>
<dbReference type="PANTHER" id="PTHR34861:SF11">
    <property type="entry name" value="CYCLASE"/>
    <property type="match status" value="1"/>
</dbReference>
<evidence type="ECO:0000256" key="1">
    <source>
        <dbReference type="ARBA" id="ARBA00007865"/>
    </source>
</evidence>
<dbReference type="PANTHER" id="PTHR34861">
    <property type="match status" value="1"/>
</dbReference>
<evidence type="ECO:0000313" key="3">
    <source>
        <dbReference type="Proteomes" id="UP000800094"/>
    </source>
</evidence>
<comment type="similarity">
    <text evidence="1">Belongs to the Cyclase 1 superfamily.</text>
</comment>
<dbReference type="Pfam" id="PF04199">
    <property type="entry name" value="Cyclase"/>
    <property type="match status" value="1"/>
</dbReference>
<gene>
    <name evidence="2" type="ORF">BU26DRAFT_541485</name>
</gene>
<protein>
    <recommendedName>
        <fullName evidence="4">Cyclase</fullName>
    </recommendedName>
</protein>
<dbReference type="GO" id="GO:0019441">
    <property type="term" value="P:L-tryptophan catabolic process to kynurenine"/>
    <property type="evidence" value="ECO:0007669"/>
    <property type="project" value="InterPro"/>
</dbReference>
<reference evidence="2" key="1">
    <citation type="journal article" date="2020" name="Stud. Mycol.">
        <title>101 Dothideomycetes genomes: a test case for predicting lifestyles and emergence of pathogens.</title>
        <authorList>
            <person name="Haridas S."/>
            <person name="Albert R."/>
            <person name="Binder M."/>
            <person name="Bloem J."/>
            <person name="Labutti K."/>
            <person name="Salamov A."/>
            <person name="Andreopoulos B."/>
            <person name="Baker S."/>
            <person name="Barry K."/>
            <person name="Bills G."/>
            <person name="Bluhm B."/>
            <person name="Cannon C."/>
            <person name="Castanera R."/>
            <person name="Culley D."/>
            <person name="Daum C."/>
            <person name="Ezra D."/>
            <person name="Gonzalez J."/>
            <person name="Henrissat B."/>
            <person name="Kuo A."/>
            <person name="Liang C."/>
            <person name="Lipzen A."/>
            <person name="Lutzoni F."/>
            <person name="Magnuson J."/>
            <person name="Mondo S."/>
            <person name="Nolan M."/>
            <person name="Ohm R."/>
            <person name="Pangilinan J."/>
            <person name="Park H.-J."/>
            <person name="Ramirez L."/>
            <person name="Alfaro M."/>
            <person name="Sun H."/>
            <person name="Tritt A."/>
            <person name="Yoshinaga Y."/>
            <person name="Zwiers L.-H."/>
            <person name="Turgeon B."/>
            <person name="Goodwin S."/>
            <person name="Spatafora J."/>
            <person name="Crous P."/>
            <person name="Grigoriev I."/>
        </authorList>
    </citation>
    <scope>NUCLEOTIDE SEQUENCE</scope>
    <source>
        <strain evidence="2">CBS 122368</strain>
    </source>
</reference>
<dbReference type="InterPro" id="IPR037175">
    <property type="entry name" value="KFase_sf"/>
</dbReference>
<dbReference type="GeneID" id="54584930"/>
<dbReference type="OrthoDB" id="5396at2759"/>
<evidence type="ECO:0008006" key="4">
    <source>
        <dbReference type="Google" id="ProtNLM"/>
    </source>
</evidence>
<dbReference type="InterPro" id="IPR007325">
    <property type="entry name" value="KFase/CYL"/>
</dbReference>
<accession>A0A6A6ICI5</accession>
<keyword evidence="3" id="KW-1185">Reference proteome</keyword>
<dbReference type="RefSeq" id="XP_033682616.1">
    <property type="nucleotide sequence ID" value="XM_033831600.1"/>
</dbReference>
<dbReference type="Gene3D" id="3.50.30.50">
    <property type="entry name" value="Putative cyclase"/>
    <property type="match status" value="1"/>
</dbReference>
<dbReference type="SUPFAM" id="SSF102198">
    <property type="entry name" value="Putative cyclase"/>
    <property type="match status" value="1"/>
</dbReference>
<dbReference type="Proteomes" id="UP000800094">
    <property type="component" value="Unassembled WGS sequence"/>
</dbReference>
<name>A0A6A6ICI5_9PLEO</name>